<organism evidence="9 10">
    <name type="scientific">Varroa destructor</name>
    <name type="common">Honeybee mite</name>
    <dbReference type="NCBI Taxonomy" id="109461"/>
    <lineage>
        <taxon>Eukaryota</taxon>
        <taxon>Metazoa</taxon>
        <taxon>Ecdysozoa</taxon>
        <taxon>Arthropoda</taxon>
        <taxon>Chelicerata</taxon>
        <taxon>Arachnida</taxon>
        <taxon>Acari</taxon>
        <taxon>Parasitiformes</taxon>
        <taxon>Mesostigmata</taxon>
        <taxon>Gamasina</taxon>
        <taxon>Dermanyssoidea</taxon>
        <taxon>Varroidae</taxon>
        <taxon>Varroa</taxon>
    </lineage>
</organism>
<dbReference type="Pfam" id="PF02045">
    <property type="entry name" value="CBFB_NFYA"/>
    <property type="match status" value="1"/>
</dbReference>
<dbReference type="KEGG" id="vde:111254690"/>
<protein>
    <recommendedName>
        <fullName evidence="7">Nuclear transcription factor Y subunit</fullName>
    </recommendedName>
</protein>
<sequence>MSELGAHKVQAASLAQQQPIMVSSAGGQQTFFISGPNGKVQMIPVSSAGGQQVTTTQAQQPTLIIANGGTAAPDGTVGAPAGVTTVGGVGGTVLYQPVTSGLDGTGGAGGINMLPASLIQQILQQSGQAHTGAAQAGQPIALQTSPSGNIVMVLPQGAPAGAPLQLGGAINPGTLQLQTAQVPGVTNAAPATQPSCQPAQQAPPTPTVAATVVTAAAEGEEEPLYVNAKQYHRILKRRQDRAKLEAQGKIPKERRRYLHESRHRHAMNRVRGEGGRFHSGQGGKDEGTDGGEGGEAETEAGNAQCLNQYFSQLPNKYIGEMTSAEQN</sequence>
<comment type="subcellular location">
    <subcellularLocation>
        <location evidence="1 7">Nucleus</location>
    </subcellularLocation>
</comment>
<dbReference type="Proteomes" id="UP000594260">
    <property type="component" value="Unplaced"/>
</dbReference>
<dbReference type="GO" id="GO:0003677">
    <property type="term" value="F:DNA binding"/>
    <property type="evidence" value="ECO:0007669"/>
    <property type="project" value="UniProtKB-KW"/>
</dbReference>
<feature type="region of interest" description="Disordered" evidence="8">
    <location>
        <begin position="268"/>
        <end position="303"/>
    </location>
</feature>
<dbReference type="GO" id="GO:0016602">
    <property type="term" value="C:CCAAT-binding factor complex"/>
    <property type="evidence" value="ECO:0007669"/>
    <property type="project" value="InterPro"/>
</dbReference>
<evidence type="ECO:0000256" key="4">
    <source>
        <dbReference type="ARBA" id="ARBA00023159"/>
    </source>
</evidence>
<dbReference type="RefSeq" id="XP_022671538.1">
    <property type="nucleotide sequence ID" value="XM_022815803.1"/>
</dbReference>
<dbReference type="GO" id="GO:0003700">
    <property type="term" value="F:DNA-binding transcription factor activity"/>
    <property type="evidence" value="ECO:0007669"/>
    <property type="project" value="UniProtKB-UniRule"/>
</dbReference>
<evidence type="ECO:0000256" key="8">
    <source>
        <dbReference type="SAM" id="MobiDB-lite"/>
    </source>
</evidence>
<evidence type="ECO:0000256" key="6">
    <source>
        <dbReference type="ARBA" id="ARBA00023242"/>
    </source>
</evidence>
<dbReference type="PROSITE" id="PS51152">
    <property type="entry name" value="NFYA_HAP2_2"/>
    <property type="match status" value="1"/>
</dbReference>
<evidence type="ECO:0000256" key="1">
    <source>
        <dbReference type="ARBA" id="ARBA00004123"/>
    </source>
</evidence>
<evidence type="ECO:0000313" key="9">
    <source>
        <dbReference type="EnsemblMetazoa" id="XP_022671538"/>
    </source>
</evidence>
<dbReference type="OrthoDB" id="1097733at2759"/>
<comment type="subunit">
    <text evidence="7">Heterotrimer.</text>
</comment>
<evidence type="ECO:0000256" key="7">
    <source>
        <dbReference type="RuleBase" id="RU367155"/>
    </source>
</evidence>
<keyword evidence="2 7" id="KW-0805">Transcription regulation</keyword>
<dbReference type="InParanoid" id="A0A7M7KSZ1"/>
<accession>A0A7M7KSZ1</accession>
<dbReference type="SMART" id="SM00521">
    <property type="entry name" value="CBF"/>
    <property type="match status" value="1"/>
</dbReference>
<comment type="similarity">
    <text evidence="7">Belongs to the NFYA/HAP2 subunit family.</text>
</comment>
<reference evidence="9" key="1">
    <citation type="submission" date="2021-01" db="UniProtKB">
        <authorList>
            <consortium name="EnsemblMetazoa"/>
        </authorList>
    </citation>
    <scope>IDENTIFICATION</scope>
</reference>
<dbReference type="InterPro" id="IPR018362">
    <property type="entry name" value="CCAAT-binding_factor_CS"/>
</dbReference>
<comment type="function">
    <text evidence="7">Component of the sequence-specific heterotrimeric transcription factor (NF-Y) which specifically recognizes a 5'-CCAAT-3' box motif found in the promoters of its target genes.</text>
</comment>
<dbReference type="PROSITE" id="PS00686">
    <property type="entry name" value="NFYA_HAP2_1"/>
    <property type="match status" value="1"/>
</dbReference>
<dbReference type="CTD" id="39091"/>
<keyword evidence="5 7" id="KW-0804">Transcription</keyword>
<evidence type="ECO:0000256" key="5">
    <source>
        <dbReference type="ARBA" id="ARBA00023163"/>
    </source>
</evidence>
<dbReference type="GeneID" id="111254690"/>
<dbReference type="EnsemblMetazoa" id="XM_022815803">
    <property type="protein sequence ID" value="XP_022671538"/>
    <property type="gene ID" value="LOC111254690"/>
</dbReference>
<keyword evidence="10" id="KW-1185">Reference proteome</keyword>
<feature type="compositionally biased region" description="Acidic residues" evidence="8">
    <location>
        <begin position="288"/>
        <end position="298"/>
    </location>
</feature>
<dbReference type="PANTHER" id="PTHR12632">
    <property type="entry name" value="TRANSCRIPTION FACTOR NF-Y ALPHA-RELATED"/>
    <property type="match status" value="1"/>
</dbReference>
<keyword evidence="3 7" id="KW-0238">DNA-binding</keyword>
<evidence type="ECO:0000256" key="2">
    <source>
        <dbReference type="ARBA" id="ARBA00023015"/>
    </source>
</evidence>
<evidence type="ECO:0000256" key="3">
    <source>
        <dbReference type="ARBA" id="ARBA00023125"/>
    </source>
</evidence>
<keyword evidence="4" id="KW-0010">Activator</keyword>
<dbReference type="PRINTS" id="PR00616">
    <property type="entry name" value="CCAATSUBUNTB"/>
</dbReference>
<dbReference type="Gene3D" id="6.10.250.2430">
    <property type="match status" value="1"/>
</dbReference>
<proteinExistence type="inferred from homology"/>
<keyword evidence="6 7" id="KW-0539">Nucleus</keyword>
<evidence type="ECO:0000313" key="10">
    <source>
        <dbReference type="Proteomes" id="UP000594260"/>
    </source>
</evidence>
<dbReference type="InterPro" id="IPR001289">
    <property type="entry name" value="NFYA"/>
</dbReference>
<dbReference type="AlphaFoldDB" id="A0A7M7KSZ1"/>
<name>A0A7M7KSZ1_VARDE</name>